<feature type="region of interest" description="Disordered" evidence="5">
    <location>
        <begin position="197"/>
        <end position="412"/>
    </location>
</feature>
<name>A0AAW2Z8J6_9EUKA</name>
<gene>
    <name evidence="7" type="ORF">AKO1_001815</name>
</gene>
<dbReference type="InterPro" id="IPR013083">
    <property type="entry name" value="Znf_RING/FYVE/PHD"/>
</dbReference>
<keyword evidence="8" id="KW-1185">Reference proteome</keyword>
<dbReference type="PANTHER" id="PTHR13115:SF14">
    <property type="entry name" value="ZINC FINGER CCCH DOMAIN-CONTAINING PROTEIN 19"/>
    <property type="match status" value="1"/>
</dbReference>
<dbReference type="InterPro" id="IPR011011">
    <property type="entry name" value="Znf_FYVE_PHD"/>
</dbReference>
<evidence type="ECO:0000256" key="1">
    <source>
        <dbReference type="ARBA" id="ARBA00022723"/>
    </source>
</evidence>
<sequence>MVKVRIPITEAQKKSDSENDHKEDNAVAEDSVDSKNEQTEQTDNNDDEQKEVEDKNDKDYNDKGENGEHDGSDDEYLNAVSKSKESPRKRKRIHKHTEPESPSKPKRKVVHGKKDAPSSPKTPKKSGGHISFRDASLQMLQNNGGPLSAVELAKRAIDEGLVVTQGKTPDRTIAAMIYNEIRHRADSPFVLHSPGVFSLKEFGGEPAPKKRATPKKKEATSTPKRSTPRRRTKSSKDDEDEEMDDGTKEDANDTDYSDKKAKSTPRKSTPKKSTPKKRTAAVKGNDEEKIKKKRRISHKDDETNSTNSGSVSAKESEDDIDDDLLSIMKNKDQSSGDDSSNNKEKSSKPPSRKQMIFDKVKNDKDTNKDDAKEEPEKVKDEVEPTQPQEESESPSPSTSSSSKPTEKKQLFKHSTTDYLPYMSYYSELAKEKDESTNQTETTEEQECFVCKGKGNSHLLCDFAKCPKVYHLACVNLTSVPDGDWICPRHYCIECVEKENKNLDKPNSHTECSTCPTSYCEKHLPAGQLESMIDGSQIICGECKPLYEKMDAEEEDSNKSQDKDANKGKDENVEVAAEEKSEEKN</sequence>
<dbReference type="GO" id="GO:0006355">
    <property type="term" value="P:regulation of DNA-templated transcription"/>
    <property type="evidence" value="ECO:0007669"/>
    <property type="project" value="InterPro"/>
</dbReference>
<dbReference type="GO" id="GO:0008270">
    <property type="term" value="F:zinc ion binding"/>
    <property type="evidence" value="ECO:0007669"/>
    <property type="project" value="UniProtKB-KW"/>
</dbReference>
<comment type="caution">
    <text evidence="7">The sequence shown here is derived from an EMBL/GenBank/DDBJ whole genome shotgun (WGS) entry which is preliminary data.</text>
</comment>
<feature type="region of interest" description="Disordered" evidence="5">
    <location>
        <begin position="550"/>
        <end position="584"/>
    </location>
</feature>
<feature type="domain" description="HTH HARE-type" evidence="6">
    <location>
        <begin position="130"/>
        <end position="202"/>
    </location>
</feature>
<evidence type="ECO:0000256" key="2">
    <source>
        <dbReference type="ARBA" id="ARBA00022771"/>
    </source>
</evidence>
<evidence type="ECO:0000259" key="6">
    <source>
        <dbReference type="PROSITE" id="PS51913"/>
    </source>
</evidence>
<feature type="compositionally biased region" description="Basic and acidic residues" evidence="5">
    <location>
        <begin position="355"/>
        <end position="382"/>
    </location>
</feature>
<dbReference type="GO" id="GO:0016593">
    <property type="term" value="C:Cdc73/Paf1 complex"/>
    <property type="evidence" value="ECO:0007669"/>
    <property type="project" value="TreeGrafter"/>
</dbReference>
<keyword evidence="4" id="KW-0804">Transcription</keyword>
<feature type="compositionally biased region" description="Basic residues" evidence="5">
    <location>
        <begin position="262"/>
        <end position="280"/>
    </location>
</feature>
<dbReference type="AlphaFoldDB" id="A0AAW2Z8J6"/>
<evidence type="ECO:0000313" key="8">
    <source>
        <dbReference type="Proteomes" id="UP001431209"/>
    </source>
</evidence>
<dbReference type="InterPro" id="IPR007759">
    <property type="entry name" value="Asxl_HARE-HTH"/>
</dbReference>
<feature type="compositionally biased region" description="Basic and acidic residues" evidence="5">
    <location>
        <begin position="329"/>
        <end position="347"/>
    </location>
</feature>
<dbReference type="Proteomes" id="UP001431209">
    <property type="component" value="Unassembled WGS sequence"/>
</dbReference>
<reference evidence="7 8" key="1">
    <citation type="submission" date="2024-03" db="EMBL/GenBank/DDBJ databases">
        <title>The Acrasis kona genome and developmental transcriptomes reveal deep origins of eukaryotic multicellular pathways.</title>
        <authorList>
            <person name="Sheikh S."/>
            <person name="Fu C.-J."/>
            <person name="Brown M.W."/>
            <person name="Baldauf S.L."/>
        </authorList>
    </citation>
    <scope>NUCLEOTIDE SEQUENCE [LARGE SCALE GENOMIC DNA]</scope>
    <source>
        <strain evidence="7 8">ATCC MYA-3509</strain>
    </source>
</reference>
<organism evidence="7 8">
    <name type="scientific">Acrasis kona</name>
    <dbReference type="NCBI Taxonomy" id="1008807"/>
    <lineage>
        <taxon>Eukaryota</taxon>
        <taxon>Discoba</taxon>
        <taxon>Heterolobosea</taxon>
        <taxon>Tetramitia</taxon>
        <taxon>Eutetramitia</taxon>
        <taxon>Acrasidae</taxon>
        <taxon>Acrasis</taxon>
    </lineage>
</organism>
<evidence type="ECO:0000313" key="7">
    <source>
        <dbReference type="EMBL" id="KAL0486153.1"/>
    </source>
</evidence>
<dbReference type="SUPFAM" id="SSF57903">
    <property type="entry name" value="FYVE/PHD zinc finger"/>
    <property type="match status" value="1"/>
</dbReference>
<dbReference type="Pfam" id="PF22908">
    <property type="entry name" value="PHD_NSD"/>
    <property type="match status" value="1"/>
</dbReference>
<keyword evidence="1" id="KW-0479">Metal-binding</keyword>
<feature type="compositionally biased region" description="Low complexity" evidence="5">
    <location>
        <begin position="384"/>
        <end position="403"/>
    </location>
</feature>
<dbReference type="SMART" id="SM00249">
    <property type="entry name" value="PHD"/>
    <property type="match status" value="1"/>
</dbReference>
<feature type="compositionally biased region" description="Basic and acidic residues" evidence="5">
    <location>
        <begin position="556"/>
        <end position="584"/>
    </location>
</feature>
<dbReference type="CDD" id="cd15568">
    <property type="entry name" value="PHD5_NSD"/>
    <property type="match status" value="1"/>
</dbReference>
<keyword evidence="2" id="KW-0863">Zinc-finger</keyword>
<dbReference type="InterPro" id="IPR001965">
    <property type="entry name" value="Znf_PHD"/>
</dbReference>
<dbReference type="EMBL" id="JAOPGA020001203">
    <property type="protein sequence ID" value="KAL0486153.1"/>
    <property type="molecule type" value="Genomic_DNA"/>
</dbReference>
<dbReference type="GO" id="GO:1990269">
    <property type="term" value="F:RNA polymerase II C-terminal domain phosphoserine binding"/>
    <property type="evidence" value="ECO:0007669"/>
    <property type="project" value="TreeGrafter"/>
</dbReference>
<evidence type="ECO:0000256" key="3">
    <source>
        <dbReference type="ARBA" id="ARBA00022833"/>
    </source>
</evidence>
<accession>A0AAW2Z8J6</accession>
<proteinExistence type="predicted"/>
<protein>
    <submittedName>
        <fullName evidence="7">Histone-lysine N-methyltransferase</fullName>
    </submittedName>
</protein>
<dbReference type="PANTHER" id="PTHR13115">
    <property type="entry name" value="RNA POLYMERASE-ASSOCIATED PROTEIN RTF1 HOMOLOG"/>
    <property type="match status" value="1"/>
</dbReference>
<dbReference type="InterPro" id="IPR055198">
    <property type="entry name" value="NSD_PHD"/>
</dbReference>
<feature type="compositionally biased region" description="Basic and acidic residues" evidence="5">
    <location>
        <begin position="11"/>
        <end position="25"/>
    </location>
</feature>
<feature type="compositionally biased region" description="Basic and acidic residues" evidence="5">
    <location>
        <begin position="52"/>
        <end position="70"/>
    </location>
</feature>
<feature type="compositionally biased region" description="Basic and acidic residues" evidence="5">
    <location>
        <begin position="245"/>
        <end position="261"/>
    </location>
</feature>
<evidence type="ECO:0000256" key="4">
    <source>
        <dbReference type="ARBA" id="ARBA00023163"/>
    </source>
</evidence>
<dbReference type="Gene3D" id="3.30.40.10">
    <property type="entry name" value="Zinc/RING finger domain, C3HC4 (zinc finger)"/>
    <property type="match status" value="1"/>
</dbReference>
<feature type="region of interest" description="Disordered" evidence="5">
    <location>
        <begin position="1"/>
        <end position="132"/>
    </location>
</feature>
<feature type="compositionally biased region" description="Polar residues" evidence="5">
    <location>
        <begin position="304"/>
        <end position="313"/>
    </location>
</feature>
<keyword evidence="3" id="KW-0862">Zinc</keyword>
<dbReference type="Pfam" id="PF05066">
    <property type="entry name" value="HARE-HTH"/>
    <property type="match status" value="1"/>
</dbReference>
<evidence type="ECO:0000256" key="5">
    <source>
        <dbReference type="SAM" id="MobiDB-lite"/>
    </source>
</evidence>
<dbReference type="PROSITE" id="PS51913">
    <property type="entry name" value="HTH_HARE"/>
    <property type="match status" value="1"/>
</dbReference>